<dbReference type="HOGENOM" id="CLU_060920_0_0_0"/>
<gene>
    <name evidence="8" type="ORF">HL41_01385</name>
</gene>
<keyword evidence="9" id="KW-1185">Reference proteome</keyword>
<evidence type="ECO:0000313" key="9">
    <source>
        <dbReference type="Proteomes" id="UP000028481"/>
    </source>
</evidence>
<dbReference type="InterPro" id="IPR007197">
    <property type="entry name" value="rSAM"/>
</dbReference>
<organism evidence="8 9">
    <name type="scientific">Thermodesulfobacterium commune DSM 2178</name>
    <dbReference type="NCBI Taxonomy" id="289377"/>
    <lineage>
        <taxon>Bacteria</taxon>
        <taxon>Pseudomonadati</taxon>
        <taxon>Thermodesulfobacteriota</taxon>
        <taxon>Thermodesulfobacteria</taxon>
        <taxon>Thermodesulfobacteriales</taxon>
        <taxon>Thermodesulfobacteriaceae</taxon>
        <taxon>Thermodesulfobacterium</taxon>
    </lineage>
</organism>
<dbReference type="PaxDb" id="289377-HL41_01385"/>
<evidence type="ECO:0000259" key="7">
    <source>
        <dbReference type="PROSITE" id="PS51918"/>
    </source>
</evidence>
<evidence type="ECO:0000256" key="5">
    <source>
        <dbReference type="ARBA" id="ARBA00023004"/>
    </source>
</evidence>
<dbReference type="GO" id="GO:0051539">
    <property type="term" value="F:4 iron, 4 sulfur cluster binding"/>
    <property type="evidence" value="ECO:0007669"/>
    <property type="project" value="UniProtKB-KW"/>
</dbReference>
<dbReference type="Gene3D" id="3.80.30.20">
    <property type="entry name" value="tm_1862 like domain"/>
    <property type="match status" value="1"/>
</dbReference>
<reference evidence="8 9" key="1">
    <citation type="journal article" date="2015" name="Genome Announc.">
        <title>Genome Sequence of a Sulfate-Reducing Thermophilic Bacterium, Thermodesulfobacterium commune DSM 2178T (Phylum Thermodesulfobacteria).</title>
        <authorList>
            <person name="Bhatnagar S."/>
            <person name="Badger J.H."/>
            <person name="Madupu R."/>
            <person name="Khouri H.M."/>
            <person name="O'Connor E.M."/>
            <person name="Robb F.T."/>
            <person name="Ward N.L."/>
            <person name="Eisen J.A."/>
        </authorList>
    </citation>
    <scope>NUCLEOTIDE SEQUENCE [LARGE SCALE GENOMIC DNA]</scope>
    <source>
        <strain evidence="8 9">DSM 2178</strain>
    </source>
</reference>
<evidence type="ECO:0000313" key="8">
    <source>
        <dbReference type="EMBL" id="AIH03586.1"/>
    </source>
</evidence>
<dbReference type="PROSITE" id="PS51918">
    <property type="entry name" value="RADICAL_SAM"/>
    <property type="match status" value="1"/>
</dbReference>
<dbReference type="InterPro" id="IPR058240">
    <property type="entry name" value="rSAM_sf"/>
</dbReference>
<keyword evidence="6" id="KW-0411">Iron-sulfur</keyword>
<dbReference type="SFLD" id="SFLDS00029">
    <property type="entry name" value="Radical_SAM"/>
    <property type="match status" value="1"/>
</dbReference>
<keyword evidence="4" id="KW-0479">Metal-binding</keyword>
<feature type="domain" description="Radical SAM core" evidence="7">
    <location>
        <begin position="17"/>
        <end position="257"/>
    </location>
</feature>
<dbReference type="OrthoDB" id="9801689at2"/>
<evidence type="ECO:0000256" key="6">
    <source>
        <dbReference type="ARBA" id="ARBA00023014"/>
    </source>
</evidence>
<dbReference type="InterPro" id="IPR006638">
    <property type="entry name" value="Elp3/MiaA/NifB-like_rSAM"/>
</dbReference>
<dbReference type="InterPro" id="IPR005911">
    <property type="entry name" value="YhcC-like"/>
</dbReference>
<name>A0A075WRY1_9BACT</name>
<dbReference type="Pfam" id="PF16199">
    <property type="entry name" value="Radical_SAM_C"/>
    <property type="match status" value="1"/>
</dbReference>
<dbReference type="AlphaFoldDB" id="A0A075WRY1"/>
<dbReference type="eggNOG" id="COG1242">
    <property type="taxonomic scope" value="Bacteria"/>
</dbReference>
<dbReference type="KEGG" id="tcm:HL41_01385"/>
<keyword evidence="3" id="KW-0949">S-adenosyl-L-methionine</keyword>
<dbReference type="CDD" id="cd01335">
    <property type="entry name" value="Radical_SAM"/>
    <property type="match status" value="1"/>
</dbReference>
<dbReference type="Pfam" id="PF04055">
    <property type="entry name" value="Radical_SAM"/>
    <property type="match status" value="1"/>
</dbReference>
<dbReference type="GO" id="GO:0003824">
    <property type="term" value="F:catalytic activity"/>
    <property type="evidence" value="ECO:0007669"/>
    <property type="project" value="InterPro"/>
</dbReference>
<accession>A0A075WRY1</accession>
<dbReference type="Proteomes" id="UP000028481">
    <property type="component" value="Chromosome"/>
</dbReference>
<dbReference type="InterPro" id="IPR032432">
    <property type="entry name" value="Radical_SAM_C"/>
</dbReference>
<dbReference type="GO" id="GO:0046872">
    <property type="term" value="F:metal ion binding"/>
    <property type="evidence" value="ECO:0007669"/>
    <property type="project" value="UniProtKB-KW"/>
</dbReference>
<keyword evidence="5" id="KW-0408">Iron</keyword>
<dbReference type="EMBL" id="CP008796">
    <property type="protein sequence ID" value="AIH03586.1"/>
    <property type="molecule type" value="Genomic_DNA"/>
</dbReference>
<evidence type="ECO:0000256" key="2">
    <source>
        <dbReference type="ARBA" id="ARBA00022485"/>
    </source>
</evidence>
<dbReference type="InterPro" id="IPR023404">
    <property type="entry name" value="rSAM_horseshoe"/>
</dbReference>
<dbReference type="SUPFAM" id="SSF102114">
    <property type="entry name" value="Radical SAM enzymes"/>
    <property type="match status" value="1"/>
</dbReference>
<evidence type="ECO:0000256" key="3">
    <source>
        <dbReference type="ARBA" id="ARBA00022691"/>
    </source>
</evidence>
<evidence type="ECO:0000256" key="4">
    <source>
        <dbReference type="ARBA" id="ARBA00022723"/>
    </source>
</evidence>
<dbReference type="PANTHER" id="PTHR11135">
    <property type="entry name" value="HISTONE ACETYLTRANSFERASE-RELATED"/>
    <property type="match status" value="1"/>
</dbReference>
<proteinExistence type="predicted"/>
<dbReference type="SMART" id="SM00729">
    <property type="entry name" value="Elp3"/>
    <property type="match status" value="1"/>
</dbReference>
<dbReference type="RefSeq" id="WP_038063488.1">
    <property type="nucleotide sequence ID" value="NZ_CP008796.1"/>
</dbReference>
<dbReference type="PANTHER" id="PTHR11135:SF1">
    <property type="entry name" value="PROTEIN YHCC"/>
    <property type="match status" value="1"/>
</dbReference>
<sequence>MKNLVLYRSLNSFLKEKFGEKVKKIPLDAGLTCPNRDGTKGYGGCIYCDAKGSGTGLYAQGKTLEEQVLYFLNLYKPKGFNKFIAYFQSFSNTYADPQTLKRLYDVLFLDSSIVGMAIGTRPDCVNEEIIKLLLNYIDLGYYVWVELGLQTIHNETLQKINRGHTFEDFLEAYHLLKKFGIPVVVHIIFGLPGETREMMLETVKTLGKLQVDGIKFHALYIPKGSQLENWYRQQKYTLLEKEEYVSLVAEALTYLPETTVIHRLCSETRKEDLVAPLWVAQKHEVVSQIQKFMQTNQLYQGKNFNRI</sequence>
<comment type="cofactor">
    <cofactor evidence="1">
        <name>[4Fe-4S] cluster</name>
        <dbReference type="ChEBI" id="CHEBI:49883"/>
    </cofactor>
</comment>
<dbReference type="InterPro" id="IPR039661">
    <property type="entry name" value="ELP3"/>
</dbReference>
<dbReference type="NCBIfam" id="TIGR01212">
    <property type="entry name" value="TIGR01212 family radical SAM protein"/>
    <property type="match status" value="1"/>
</dbReference>
<protein>
    <recommendedName>
        <fullName evidence="7">Radical SAM core domain-containing protein</fullName>
    </recommendedName>
</protein>
<dbReference type="SFLD" id="SFLDG01086">
    <property type="entry name" value="elongater_protein-like"/>
    <property type="match status" value="1"/>
</dbReference>
<dbReference type="SFLD" id="SFLDG01091">
    <property type="entry name" value="uncharacterized_CHP01210-like"/>
    <property type="match status" value="1"/>
</dbReference>
<evidence type="ECO:0000256" key="1">
    <source>
        <dbReference type="ARBA" id="ARBA00001966"/>
    </source>
</evidence>
<keyword evidence="2" id="KW-0004">4Fe-4S</keyword>